<dbReference type="EMBL" id="CP002810">
    <property type="protein sequence ID" value="AEG43072.1"/>
    <property type="molecule type" value="Genomic_DNA"/>
</dbReference>
<evidence type="ECO:0000313" key="1">
    <source>
        <dbReference type="EMBL" id="AEG43072.1"/>
    </source>
</evidence>
<sequence>MVRATTPMAVSMTAVEDLTEKHVRLAHELAATYDGWGALLPPRG</sequence>
<dbReference type="KEGG" id="iva:Isova_0269"/>
<evidence type="ECO:0000313" key="2">
    <source>
        <dbReference type="Proteomes" id="UP000009236"/>
    </source>
</evidence>
<dbReference type="Proteomes" id="UP000009236">
    <property type="component" value="Chromosome"/>
</dbReference>
<dbReference type="HOGENOM" id="CLU_3217305_0_0_11"/>
<name>F6FST1_ISOV2</name>
<accession>F6FST1</accession>
<gene>
    <name evidence="1" type="ordered locus">Isova_0269</name>
</gene>
<protein>
    <submittedName>
        <fullName evidence="1">Uncharacterized protein</fullName>
    </submittedName>
</protein>
<organism evidence="2">
    <name type="scientific">Isoptericola variabilis (strain 225)</name>
    <dbReference type="NCBI Taxonomy" id="743718"/>
    <lineage>
        <taxon>Bacteria</taxon>
        <taxon>Bacillati</taxon>
        <taxon>Actinomycetota</taxon>
        <taxon>Actinomycetes</taxon>
        <taxon>Micrococcales</taxon>
        <taxon>Promicromonosporaceae</taxon>
        <taxon>Isoptericola</taxon>
    </lineage>
</organism>
<proteinExistence type="predicted"/>
<keyword evidence="2" id="KW-1185">Reference proteome</keyword>
<dbReference type="AlphaFoldDB" id="F6FST1"/>
<reference evidence="1 2" key="1">
    <citation type="submission" date="2011-05" db="EMBL/GenBank/DDBJ databases">
        <title>Complete sequence of Isoptericola variabilis 225.</title>
        <authorList>
            <consortium name="US DOE Joint Genome Institute"/>
            <person name="Lucas S."/>
            <person name="Han J."/>
            <person name="Lapidus A."/>
            <person name="Cheng J.-F."/>
            <person name="Goodwin L."/>
            <person name="Pitluck S."/>
            <person name="Peters L."/>
            <person name="Mikhailova N."/>
            <person name="Zeytun A."/>
            <person name="Han C."/>
            <person name="Tapia R."/>
            <person name="Land M."/>
            <person name="Hauser L."/>
            <person name="Kyrpides N."/>
            <person name="Ivanova N."/>
            <person name="Pagani I."/>
            <person name="Siebers A."/>
            <person name="Allgaier M."/>
            <person name="Thelen M."/>
            <person name="Hugenholtz P."/>
            <person name="Gladden J."/>
            <person name="Woyke T."/>
        </authorList>
    </citation>
    <scope>NUCLEOTIDE SEQUENCE [LARGE SCALE GENOMIC DNA]</scope>
    <source>
        <strain evidence="2">225</strain>
    </source>
</reference>